<dbReference type="GO" id="GO:0009094">
    <property type="term" value="P:L-phenylalanine biosynthetic process"/>
    <property type="evidence" value="ECO:0007669"/>
    <property type="project" value="UniProtKB-KW"/>
</dbReference>
<dbReference type="InterPro" id="IPR036979">
    <property type="entry name" value="CM_dom_sf"/>
</dbReference>
<evidence type="ECO:0000256" key="1">
    <source>
        <dbReference type="ARBA" id="ARBA00022605"/>
    </source>
</evidence>
<dbReference type="Proteomes" id="UP000245609">
    <property type="component" value="Unassembled WGS sequence"/>
</dbReference>
<evidence type="ECO:0000256" key="6">
    <source>
        <dbReference type="SAM" id="MobiDB-lite"/>
    </source>
</evidence>
<dbReference type="Gene3D" id="1.20.59.10">
    <property type="entry name" value="Chorismate mutase"/>
    <property type="match status" value="1"/>
</dbReference>
<feature type="domain" description="Chorismate mutase" evidence="7">
    <location>
        <begin position="408"/>
        <end position="512"/>
    </location>
</feature>
<dbReference type="SUPFAM" id="SSF53850">
    <property type="entry name" value="Periplasmic binding protein-like II"/>
    <property type="match status" value="1"/>
</dbReference>
<dbReference type="AlphaFoldDB" id="A0A2T9ZKW4"/>
<dbReference type="Gene3D" id="3.40.190.10">
    <property type="entry name" value="Periplasmic binding protein-like II"/>
    <property type="match status" value="2"/>
</dbReference>
<evidence type="ECO:0000259" key="8">
    <source>
        <dbReference type="PROSITE" id="PS51171"/>
    </source>
</evidence>
<keyword evidence="10" id="KW-1185">Reference proteome</keyword>
<evidence type="ECO:0000313" key="9">
    <source>
        <dbReference type="EMBL" id="PVV05228.1"/>
    </source>
</evidence>
<dbReference type="InterPro" id="IPR002701">
    <property type="entry name" value="CM_II_prokaryot"/>
</dbReference>
<dbReference type="GO" id="GO:0005737">
    <property type="term" value="C:cytoplasm"/>
    <property type="evidence" value="ECO:0007669"/>
    <property type="project" value="TreeGrafter"/>
</dbReference>
<dbReference type="Pfam" id="PF00800">
    <property type="entry name" value="PDT"/>
    <property type="match status" value="1"/>
</dbReference>
<dbReference type="SMART" id="SM00830">
    <property type="entry name" value="CM_2"/>
    <property type="match status" value="1"/>
</dbReference>
<keyword evidence="2" id="KW-0057">Aromatic amino acid biosynthesis</keyword>
<dbReference type="PANTHER" id="PTHR21022">
    <property type="entry name" value="PREPHENATE DEHYDRATASE P PROTEIN"/>
    <property type="match status" value="1"/>
</dbReference>
<dbReference type="PROSITE" id="PS51168">
    <property type="entry name" value="CHORISMATE_MUT_2"/>
    <property type="match status" value="1"/>
</dbReference>
<evidence type="ECO:0000256" key="4">
    <source>
        <dbReference type="ARBA" id="ARBA00023239"/>
    </source>
</evidence>
<accession>A0A2T9ZKW4</accession>
<dbReference type="SUPFAM" id="SSF55021">
    <property type="entry name" value="ACT-like"/>
    <property type="match status" value="1"/>
</dbReference>
<dbReference type="CDD" id="cd13630">
    <property type="entry name" value="PBP2_PDT_1"/>
    <property type="match status" value="1"/>
</dbReference>
<dbReference type="InterPro" id="IPR045865">
    <property type="entry name" value="ACT-like_dom_sf"/>
</dbReference>
<keyword evidence="4" id="KW-0456">Lyase</keyword>
<dbReference type="GO" id="GO:0046417">
    <property type="term" value="P:chorismate metabolic process"/>
    <property type="evidence" value="ECO:0007669"/>
    <property type="project" value="InterPro"/>
</dbReference>
<proteinExistence type="predicted"/>
<dbReference type="InterPro" id="IPR001086">
    <property type="entry name" value="Preph_deHydtase"/>
</dbReference>
<dbReference type="PROSITE" id="PS51171">
    <property type="entry name" value="PREPHENATE_DEHYDR_3"/>
    <property type="match status" value="1"/>
</dbReference>
<dbReference type="GO" id="GO:0004106">
    <property type="term" value="F:chorismate mutase activity"/>
    <property type="evidence" value="ECO:0007669"/>
    <property type="project" value="InterPro"/>
</dbReference>
<sequence length="802" mass="89587">MIPLHLFKFTTRNNVEHKDPEPTKTLNNPKKAYQGEAKPTKYANEIKENDNNSNEGGYRKNYNEFIKRQRPGIPWNFFPTRTSTRTVVVTRTVFARTTVTPTARRTITSNITVRNWITPTVQYTRTYTVNAWFTITPTARYTSTITIRRNIYQMSTITAFRTIMENTVMTSTQTTTEMATDTTTSTSTFVDISTSSDTTTVTETSTSTEVSTETSVTTEVSTSTDLRTDTSTTTVEETDTSTVTSTVVETSTSTSLDVDTSTTITWETDTSTTITWETDTSTTLEWQTDTSTTTTWNTDTSTTTAWETDTSTTLEWQTDTSTTTTWNTDTSTTTTWETDTSTTLEWQTDTSTTVEWETNTSTTTTWKTDTSTTVGWETATSTTISWTTDISTTIGWVTATSTTISWTTDISTTIGWLRTDISDVDEQIVKLLNKRAELSIELGVSKKNSEQAHTLAITPKKSDTVGTYVPEQEKVVYSRIKNLNSGPLSDDSLSSIYREIMSSSMSMQEKVLVGYLGPLGTFTHQAARNKFGDSVSYVPLPKIPDVFEAVAKSKVAYGVVPIENSLFGYVTASLDSFIDQATNSSIYILSEVYLPLQQSLLSNTELSKIQKIYSHPMAFGQAQPWIQKHLPDAKQVEVSSTAFGAQLASSEKYSAGIANSLCSSLYDIKVLEQDISTRSDNTTRFLVISNSKNFSNIKEANKLSILVSIKKSIPNGMYNVMSIFNKYKLSTVSINSRPCPTEEPTNDFQGKHENKNWKYTYFIDAQLLDGSNIILGLQSFVQELLEYCYIVKLLGLYFNEVK</sequence>
<reference evidence="9 10" key="1">
    <citation type="journal article" date="2018" name="MBio">
        <title>Comparative Genomics Reveals the Core Gene Toolbox for the Fungus-Insect Symbiosis.</title>
        <authorList>
            <person name="Wang Y."/>
            <person name="Stata M."/>
            <person name="Wang W."/>
            <person name="Stajich J.E."/>
            <person name="White M.M."/>
            <person name="Moncalvo J.M."/>
        </authorList>
    </citation>
    <scope>NUCLEOTIDE SEQUENCE [LARGE SCALE GENOMIC DNA]</scope>
    <source>
        <strain evidence="9 10">SC-DP-2</strain>
    </source>
</reference>
<protein>
    <recommendedName>
        <fullName evidence="11">Prephenate dehydratase</fullName>
    </recommendedName>
</protein>
<feature type="region of interest" description="Disordered" evidence="6">
    <location>
        <begin position="15"/>
        <end position="58"/>
    </location>
</feature>
<dbReference type="SUPFAM" id="SSF48600">
    <property type="entry name" value="Chorismate mutase II"/>
    <property type="match status" value="1"/>
</dbReference>
<dbReference type="Pfam" id="PF01817">
    <property type="entry name" value="CM_2"/>
    <property type="match status" value="1"/>
</dbReference>
<dbReference type="Gene3D" id="3.30.70.260">
    <property type="match status" value="1"/>
</dbReference>
<dbReference type="InterPro" id="IPR036263">
    <property type="entry name" value="Chorismate_II_sf"/>
</dbReference>
<dbReference type="OrthoDB" id="983542at2759"/>
<evidence type="ECO:0000256" key="5">
    <source>
        <dbReference type="ARBA" id="ARBA00029440"/>
    </source>
</evidence>
<evidence type="ECO:0008006" key="11">
    <source>
        <dbReference type="Google" id="ProtNLM"/>
    </source>
</evidence>
<dbReference type="EMBL" id="MBFS01000025">
    <property type="protein sequence ID" value="PVV05228.1"/>
    <property type="molecule type" value="Genomic_DNA"/>
</dbReference>
<name>A0A2T9ZKW4_9FUNG</name>
<comment type="pathway">
    <text evidence="5">Amino-acid biosynthesis.</text>
</comment>
<evidence type="ECO:0000256" key="2">
    <source>
        <dbReference type="ARBA" id="ARBA00023141"/>
    </source>
</evidence>
<comment type="caution">
    <text evidence="9">The sequence shown here is derived from an EMBL/GenBank/DDBJ whole genome shotgun (WGS) entry which is preliminary data.</text>
</comment>
<organism evidence="9 10">
    <name type="scientific">Smittium megazygosporum</name>
    <dbReference type="NCBI Taxonomy" id="133381"/>
    <lineage>
        <taxon>Eukaryota</taxon>
        <taxon>Fungi</taxon>
        <taxon>Fungi incertae sedis</taxon>
        <taxon>Zoopagomycota</taxon>
        <taxon>Kickxellomycotina</taxon>
        <taxon>Harpellomycetes</taxon>
        <taxon>Harpellales</taxon>
        <taxon>Legeriomycetaceae</taxon>
        <taxon>Smittium</taxon>
    </lineage>
</organism>
<keyword evidence="3" id="KW-0584">Phenylalanine biosynthesis</keyword>
<dbReference type="PANTHER" id="PTHR21022:SF19">
    <property type="entry name" value="PREPHENATE DEHYDRATASE-RELATED"/>
    <property type="match status" value="1"/>
</dbReference>
<dbReference type="GO" id="GO:0004664">
    <property type="term" value="F:prephenate dehydratase activity"/>
    <property type="evidence" value="ECO:0007669"/>
    <property type="project" value="InterPro"/>
</dbReference>
<keyword evidence="1" id="KW-0028">Amino-acid biosynthesis</keyword>
<evidence type="ECO:0000259" key="7">
    <source>
        <dbReference type="PROSITE" id="PS51168"/>
    </source>
</evidence>
<dbReference type="STRING" id="133381.A0A2T9ZKW4"/>
<feature type="region of interest" description="Disordered" evidence="6">
    <location>
        <begin position="197"/>
        <end position="245"/>
    </location>
</feature>
<feature type="domain" description="Prephenate dehydratase" evidence="8">
    <location>
        <begin position="512"/>
        <end position="690"/>
    </location>
</feature>
<evidence type="ECO:0000256" key="3">
    <source>
        <dbReference type="ARBA" id="ARBA00023222"/>
    </source>
</evidence>
<evidence type="ECO:0000313" key="10">
    <source>
        <dbReference type="Proteomes" id="UP000245609"/>
    </source>
</evidence>
<gene>
    <name evidence="9" type="ORF">BB560_000255</name>
</gene>